<comment type="caution">
    <text evidence="2">The sequence shown here is derived from an EMBL/GenBank/DDBJ whole genome shotgun (WGS) entry which is preliminary data.</text>
</comment>
<dbReference type="AlphaFoldDB" id="A0A371ENB8"/>
<keyword evidence="3" id="KW-1185">Reference proteome</keyword>
<dbReference type="OrthoDB" id="10510327at2759"/>
<gene>
    <name evidence="2" type="ORF">CR513_53650</name>
</gene>
<evidence type="ECO:0000256" key="1">
    <source>
        <dbReference type="SAM" id="MobiDB-lite"/>
    </source>
</evidence>
<protein>
    <submittedName>
        <fullName evidence="2">Uncharacterized protein</fullName>
    </submittedName>
</protein>
<accession>A0A371ENB8</accession>
<evidence type="ECO:0000313" key="3">
    <source>
        <dbReference type="Proteomes" id="UP000257109"/>
    </source>
</evidence>
<feature type="compositionally biased region" description="Basic residues" evidence="1">
    <location>
        <begin position="162"/>
        <end position="171"/>
    </location>
</feature>
<feature type="region of interest" description="Disordered" evidence="1">
    <location>
        <begin position="118"/>
        <end position="171"/>
    </location>
</feature>
<dbReference type="EMBL" id="QJKJ01012981">
    <property type="protein sequence ID" value="RDX67474.1"/>
    <property type="molecule type" value="Genomic_DNA"/>
</dbReference>
<reference evidence="2" key="1">
    <citation type="submission" date="2018-05" db="EMBL/GenBank/DDBJ databases">
        <title>Draft genome of Mucuna pruriens seed.</title>
        <authorList>
            <person name="Nnadi N.E."/>
            <person name="Vos R."/>
            <person name="Hasami M.H."/>
            <person name="Devisetty U.K."/>
            <person name="Aguiy J.C."/>
        </authorList>
    </citation>
    <scope>NUCLEOTIDE SEQUENCE [LARGE SCALE GENOMIC DNA]</scope>
    <source>
        <strain evidence="2">JCA_2017</strain>
    </source>
</reference>
<sequence length="171" mass="18970">MRRSMVLSSGFSPVTVKYLRCTVSLYSDDICCLKLLKLSIESFSFFLSPFTTDVLVRSEDEPGPEPDKLRLASFERSNASSRTLTSFAFLRASAMSASMRDRRSFTAFALDDLAPSVPPSPTQLLQRTSLGSRHPLPLATLPPPSRSRGDPKRLGRCCGSGRRNRKTSRSF</sequence>
<proteinExistence type="predicted"/>
<feature type="non-terminal residue" evidence="2">
    <location>
        <position position="1"/>
    </location>
</feature>
<evidence type="ECO:0000313" key="2">
    <source>
        <dbReference type="EMBL" id="RDX67474.1"/>
    </source>
</evidence>
<dbReference type="Proteomes" id="UP000257109">
    <property type="component" value="Unassembled WGS sequence"/>
</dbReference>
<organism evidence="2 3">
    <name type="scientific">Mucuna pruriens</name>
    <name type="common">Velvet bean</name>
    <name type="synonym">Dolichos pruriens</name>
    <dbReference type="NCBI Taxonomy" id="157652"/>
    <lineage>
        <taxon>Eukaryota</taxon>
        <taxon>Viridiplantae</taxon>
        <taxon>Streptophyta</taxon>
        <taxon>Embryophyta</taxon>
        <taxon>Tracheophyta</taxon>
        <taxon>Spermatophyta</taxon>
        <taxon>Magnoliopsida</taxon>
        <taxon>eudicotyledons</taxon>
        <taxon>Gunneridae</taxon>
        <taxon>Pentapetalae</taxon>
        <taxon>rosids</taxon>
        <taxon>fabids</taxon>
        <taxon>Fabales</taxon>
        <taxon>Fabaceae</taxon>
        <taxon>Papilionoideae</taxon>
        <taxon>50 kb inversion clade</taxon>
        <taxon>NPAAA clade</taxon>
        <taxon>indigoferoid/millettioid clade</taxon>
        <taxon>Phaseoleae</taxon>
        <taxon>Mucuna</taxon>
    </lineage>
</organism>
<feature type="compositionally biased region" description="Polar residues" evidence="1">
    <location>
        <begin position="122"/>
        <end position="131"/>
    </location>
</feature>
<name>A0A371ENB8_MUCPR</name>